<proteinExistence type="predicted"/>
<dbReference type="RefSeq" id="WP_260592484.1">
    <property type="nucleotide sequence ID" value="NZ_CP104003.1"/>
</dbReference>
<dbReference type="AlphaFoldDB" id="A0A9E7U3Q0"/>
<gene>
    <name evidence="2" type="ORF">N0B31_15245</name>
</gene>
<protein>
    <recommendedName>
        <fullName evidence="4">SHOCT domain-containing protein</fullName>
    </recommendedName>
</protein>
<feature type="transmembrane region" description="Helical" evidence="1">
    <location>
        <begin position="71"/>
        <end position="93"/>
    </location>
</feature>
<feature type="transmembrane region" description="Helical" evidence="1">
    <location>
        <begin position="36"/>
        <end position="65"/>
    </location>
</feature>
<evidence type="ECO:0000313" key="3">
    <source>
        <dbReference type="Proteomes" id="UP001057580"/>
    </source>
</evidence>
<evidence type="ECO:0008006" key="4">
    <source>
        <dbReference type="Google" id="ProtNLM"/>
    </source>
</evidence>
<dbReference type="GeneID" id="74943805"/>
<dbReference type="KEGG" id="ssai:N0B31_15245"/>
<evidence type="ECO:0000313" key="2">
    <source>
        <dbReference type="EMBL" id="UWM53490.1"/>
    </source>
</evidence>
<reference evidence="2" key="1">
    <citation type="submission" date="2022-09" db="EMBL/GenBank/DDBJ databases">
        <title>Diverse halophilic archaea isolated from saline environments.</title>
        <authorList>
            <person name="Cui H.-L."/>
        </authorList>
    </citation>
    <scope>NUCLEOTIDE SEQUENCE</scope>
    <source>
        <strain evidence="2">ZS-35-S2</strain>
    </source>
</reference>
<accession>A0A9E7U3Q0</accession>
<keyword evidence="1" id="KW-1133">Transmembrane helix</keyword>
<evidence type="ECO:0000256" key="1">
    <source>
        <dbReference type="SAM" id="Phobius"/>
    </source>
</evidence>
<sequence>MVDLEDLVEAVVDIEDIVEEIAEPDELLEDFLEEPLLIAFALGAAVAAVLTVLLVLATLVVLLFAVGPVAVLASLAVVGLLVTTLAVAGFVYFRTDVPAEVQRMIDAARDRSDETTHEGASMSEREAIDELKTQYAAGELTELELERALEDVLTSDDPGRVVERSR</sequence>
<name>A0A9E7U3Q0_9EURY</name>
<keyword evidence="3" id="KW-1185">Reference proteome</keyword>
<dbReference type="Proteomes" id="UP001057580">
    <property type="component" value="Chromosome"/>
</dbReference>
<dbReference type="EMBL" id="CP104003">
    <property type="protein sequence ID" value="UWM53490.1"/>
    <property type="molecule type" value="Genomic_DNA"/>
</dbReference>
<organism evidence="2 3">
    <name type="scientific">Salinirubellus salinus</name>
    <dbReference type="NCBI Taxonomy" id="1364945"/>
    <lineage>
        <taxon>Archaea</taxon>
        <taxon>Methanobacteriati</taxon>
        <taxon>Methanobacteriota</taxon>
        <taxon>Stenosarchaea group</taxon>
        <taxon>Halobacteria</taxon>
        <taxon>Halobacteriales</taxon>
        <taxon>Natronomonadaceae</taxon>
        <taxon>Salinirubellus</taxon>
    </lineage>
</organism>
<keyword evidence="1" id="KW-0812">Transmembrane</keyword>
<keyword evidence="1" id="KW-0472">Membrane</keyword>